<accession>A0ABS3LQ91</accession>
<dbReference type="Pfam" id="PF06857">
    <property type="entry name" value="ACP"/>
    <property type="match status" value="1"/>
</dbReference>
<dbReference type="Proteomes" id="UP000664399">
    <property type="component" value="Unassembled WGS sequence"/>
</dbReference>
<dbReference type="RefSeq" id="WP_207855372.1">
    <property type="nucleotide sequence ID" value="NZ_JAFVMG010000029.1"/>
</dbReference>
<evidence type="ECO:0000256" key="3">
    <source>
        <dbReference type="ARBA" id="ARBA00022553"/>
    </source>
</evidence>
<proteinExistence type="inferred from homology"/>
<keyword evidence="6" id="KW-1185">Reference proteome</keyword>
<dbReference type="NCBIfam" id="NF009726">
    <property type="entry name" value="PRK13253.1"/>
    <property type="match status" value="1"/>
</dbReference>
<evidence type="ECO:0000313" key="6">
    <source>
        <dbReference type="Proteomes" id="UP000664399"/>
    </source>
</evidence>
<comment type="similarity">
    <text evidence="4">Belongs to the CitD family.</text>
</comment>
<dbReference type="PIRSF" id="PIRSF002736">
    <property type="entry name" value="Citrt_lyas_gamma"/>
    <property type="match status" value="1"/>
</dbReference>
<comment type="subcellular location">
    <subcellularLocation>
        <location evidence="1 4">Cytoplasm</location>
    </subcellularLocation>
</comment>
<evidence type="ECO:0000256" key="1">
    <source>
        <dbReference type="ARBA" id="ARBA00004496"/>
    </source>
</evidence>
<dbReference type="InterPro" id="IPR023439">
    <property type="entry name" value="Mal_deCO2ase/Cit_lyase_ACP"/>
</dbReference>
<gene>
    <name evidence="4 5" type="primary">citD</name>
    <name evidence="5" type="ORF">J2D75_13800</name>
</gene>
<evidence type="ECO:0000256" key="2">
    <source>
        <dbReference type="ARBA" id="ARBA00022490"/>
    </source>
</evidence>
<comment type="subunit">
    <text evidence="4">Oligomer with a subunit composition of (alpha,beta,gamma)6.</text>
</comment>
<dbReference type="HAMAP" id="MF_00805">
    <property type="entry name" value="CitD"/>
    <property type="match status" value="1"/>
</dbReference>
<dbReference type="GO" id="GO:0008815">
    <property type="term" value="F:citrate (pro-3S)-lyase activity"/>
    <property type="evidence" value="ECO:0007669"/>
    <property type="project" value="UniProtKB-EC"/>
</dbReference>
<dbReference type="InterPro" id="IPR006495">
    <property type="entry name" value="CitD"/>
</dbReference>
<dbReference type="NCBIfam" id="TIGR01608">
    <property type="entry name" value="citD"/>
    <property type="match status" value="1"/>
</dbReference>
<keyword evidence="2 4" id="KW-0963">Cytoplasm</keyword>
<organism evidence="5 6">
    <name type="scientific">Acetobacter suratthaniensis</name>
    <dbReference type="NCBI Taxonomy" id="1502841"/>
    <lineage>
        <taxon>Bacteria</taxon>
        <taxon>Pseudomonadati</taxon>
        <taxon>Pseudomonadota</taxon>
        <taxon>Alphaproteobacteria</taxon>
        <taxon>Acetobacterales</taxon>
        <taxon>Acetobacteraceae</taxon>
        <taxon>Acetobacter</taxon>
    </lineage>
</organism>
<keyword evidence="3 4" id="KW-0597">Phosphoprotein</keyword>
<reference evidence="5 6" key="1">
    <citation type="submission" date="2021-03" db="EMBL/GenBank/DDBJ databases">
        <title>The complete genome sequence of Acetobacter suratthaniensis TBRC 1719.</title>
        <authorList>
            <person name="Charoenyingcharoen P."/>
            <person name="Yukphan P."/>
        </authorList>
    </citation>
    <scope>NUCLEOTIDE SEQUENCE [LARGE SCALE GENOMIC DNA]</scope>
    <source>
        <strain evidence="5 6">TBRC 1719</strain>
    </source>
</reference>
<name>A0ABS3LQ91_9PROT</name>
<sequence length="98" mass="10336">MNLIQKGIAGTLESSDILVIINPQAGGGVQLSLQSKVEKQFGATIRRVIVEKLEALGVTDVVVDVKDQGALDCVIAARVQAAVYRAAGVDKVNYEVLS</sequence>
<comment type="caution">
    <text evidence="5">The sequence shown here is derived from an EMBL/GenBank/DDBJ whole genome shotgun (WGS) entry which is preliminary data.</text>
</comment>
<protein>
    <recommendedName>
        <fullName evidence="4">Citrate lyase acyl carrier protein</fullName>
    </recommendedName>
    <alternativeName>
        <fullName evidence="4">Citrate lyase gamma chain</fullName>
    </alternativeName>
</protein>
<evidence type="ECO:0000313" key="5">
    <source>
        <dbReference type="EMBL" id="MBO1329536.1"/>
    </source>
</evidence>
<comment type="function">
    <text evidence="4">Covalent carrier of the coenzyme of citrate lyase.</text>
</comment>
<feature type="modified residue" description="O-(phosphoribosyl dephospho-coenzyme A)serine" evidence="4">
    <location>
        <position position="14"/>
    </location>
</feature>
<keyword evidence="5" id="KW-0456">Lyase</keyword>
<evidence type="ECO:0000256" key="4">
    <source>
        <dbReference type="HAMAP-Rule" id="MF_00805"/>
    </source>
</evidence>
<dbReference type="EMBL" id="JAFVMG010000029">
    <property type="protein sequence ID" value="MBO1329536.1"/>
    <property type="molecule type" value="Genomic_DNA"/>
</dbReference>